<feature type="region of interest" description="Disordered" evidence="1">
    <location>
        <begin position="321"/>
        <end position="379"/>
    </location>
</feature>
<feature type="signal peptide" evidence="2">
    <location>
        <begin position="1"/>
        <end position="15"/>
    </location>
</feature>
<gene>
    <name evidence="3" type="ORF">DFH07DRAFT_806510</name>
</gene>
<dbReference type="AlphaFoldDB" id="A0AAD7JQ31"/>
<organism evidence="3 4">
    <name type="scientific">Mycena maculata</name>
    <dbReference type="NCBI Taxonomy" id="230809"/>
    <lineage>
        <taxon>Eukaryota</taxon>
        <taxon>Fungi</taxon>
        <taxon>Dikarya</taxon>
        <taxon>Basidiomycota</taxon>
        <taxon>Agaricomycotina</taxon>
        <taxon>Agaricomycetes</taxon>
        <taxon>Agaricomycetidae</taxon>
        <taxon>Agaricales</taxon>
        <taxon>Marasmiineae</taxon>
        <taxon>Mycenaceae</taxon>
        <taxon>Mycena</taxon>
    </lineage>
</organism>
<feature type="chain" id="PRO_5042291702" evidence="2">
    <location>
        <begin position="16"/>
        <end position="462"/>
    </location>
</feature>
<dbReference type="Proteomes" id="UP001215280">
    <property type="component" value="Unassembled WGS sequence"/>
</dbReference>
<sequence length="462" mass="50549">MTLMNRLVLPAMCLAGKIQCACHRTVSASRQFSVKSPLELPRPRQGSFELRRDKHTVPKELKGADARQRVVSTLTPSLLTESDHMDLSQKRTIKLSFPASGRDSSCFYYEVNDGPYTPFPKHARGFFYFGPQPGLPPLAASIRFRCTPTIHPSSFADGYDLLLPSGLPWQNLAAQAVVADPPVLRDQLLREGHLTLDTLGRWRQRLNWVKGRQRRISTPLFLFGLHQLFPVDFSQSLSLHVVGVDKLYPVQFQFLFAVRSEKSRRYPFQGSALAHFELSPTTPHLLHLRIAQLLEPVVATDSAPPVSLSPVTIRLTSTVSTRRREVLGPRTRLPPVPSSADAPPGSARRGPVLESVAISTPRVPPSLAPKRGRPPGPRCPLPPRAGALFSVYKPTRTPVVDVGGLTPGRTPAASPGVAEADRGVHEADGDVHGGKPWAFDLRTDSPNAKALRVLVANGVSNG</sequence>
<evidence type="ECO:0000313" key="4">
    <source>
        <dbReference type="Proteomes" id="UP001215280"/>
    </source>
</evidence>
<evidence type="ECO:0000256" key="2">
    <source>
        <dbReference type="SAM" id="SignalP"/>
    </source>
</evidence>
<protein>
    <submittedName>
        <fullName evidence="3">Uncharacterized protein</fullName>
    </submittedName>
</protein>
<keyword evidence="4" id="KW-1185">Reference proteome</keyword>
<accession>A0AAD7JQ31</accession>
<evidence type="ECO:0000256" key="1">
    <source>
        <dbReference type="SAM" id="MobiDB-lite"/>
    </source>
</evidence>
<dbReference type="EMBL" id="JARJLG010000025">
    <property type="protein sequence ID" value="KAJ7769574.1"/>
    <property type="molecule type" value="Genomic_DNA"/>
</dbReference>
<name>A0AAD7JQ31_9AGAR</name>
<comment type="caution">
    <text evidence="3">The sequence shown here is derived from an EMBL/GenBank/DDBJ whole genome shotgun (WGS) entry which is preliminary data.</text>
</comment>
<keyword evidence="2" id="KW-0732">Signal</keyword>
<evidence type="ECO:0000313" key="3">
    <source>
        <dbReference type="EMBL" id="KAJ7769574.1"/>
    </source>
</evidence>
<reference evidence="3" key="1">
    <citation type="submission" date="2023-03" db="EMBL/GenBank/DDBJ databases">
        <title>Massive genome expansion in bonnet fungi (Mycena s.s.) driven by repeated elements and novel gene families across ecological guilds.</title>
        <authorList>
            <consortium name="Lawrence Berkeley National Laboratory"/>
            <person name="Harder C.B."/>
            <person name="Miyauchi S."/>
            <person name="Viragh M."/>
            <person name="Kuo A."/>
            <person name="Thoen E."/>
            <person name="Andreopoulos B."/>
            <person name="Lu D."/>
            <person name="Skrede I."/>
            <person name="Drula E."/>
            <person name="Henrissat B."/>
            <person name="Morin E."/>
            <person name="Kohler A."/>
            <person name="Barry K."/>
            <person name="LaButti K."/>
            <person name="Morin E."/>
            <person name="Salamov A."/>
            <person name="Lipzen A."/>
            <person name="Mereny Z."/>
            <person name="Hegedus B."/>
            <person name="Baldrian P."/>
            <person name="Stursova M."/>
            <person name="Weitz H."/>
            <person name="Taylor A."/>
            <person name="Grigoriev I.V."/>
            <person name="Nagy L.G."/>
            <person name="Martin F."/>
            <person name="Kauserud H."/>
        </authorList>
    </citation>
    <scope>NUCLEOTIDE SEQUENCE</scope>
    <source>
        <strain evidence="3">CBHHK188m</strain>
    </source>
</reference>
<proteinExistence type="predicted"/>